<accession>A0A846N4L1</accession>
<keyword evidence="1" id="KW-0595">Phospholipid degradation</keyword>
<feature type="transmembrane region" description="Helical" evidence="2">
    <location>
        <begin position="137"/>
        <end position="156"/>
    </location>
</feature>
<keyword evidence="1" id="KW-0460">Magnesium</keyword>
<name>A0A846N4L1_9PROT</name>
<dbReference type="AlphaFoldDB" id="A0A846N4L1"/>
<dbReference type="SUPFAM" id="SSF101307">
    <property type="entry name" value="YutG-like"/>
    <property type="match status" value="1"/>
</dbReference>
<evidence type="ECO:0000256" key="2">
    <source>
        <dbReference type="SAM" id="Phobius"/>
    </source>
</evidence>
<keyword evidence="1 4" id="KW-0378">Hydrolase</keyword>
<comment type="caution">
    <text evidence="4">The sequence shown here is derived from an EMBL/GenBank/DDBJ whole genome shotgun (WGS) entry which is preliminary data.</text>
</comment>
<dbReference type="PANTHER" id="PTHR36305">
    <property type="entry name" value="PHOSPHATIDYLGLYCEROPHOSPHATASE A"/>
    <property type="match status" value="1"/>
</dbReference>
<dbReference type="Pfam" id="PF04608">
    <property type="entry name" value="PgpA"/>
    <property type="match status" value="1"/>
</dbReference>
<evidence type="ECO:0000259" key="3">
    <source>
        <dbReference type="Pfam" id="PF04608"/>
    </source>
</evidence>
<dbReference type="Proteomes" id="UP000570514">
    <property type="component" value="Unassembled WGS sequence"/>
</dbReference>
<dbReference type="EC" id="3.1.3.27" evidence="1"/>
<dbReference type="GO" id="GO:0008962">
    <property type="term" value="F:phosphatidylglycerophosphatase activity"/>
    <property type="evidence" value="ECO:0007669"/>
    <property type="project" value="UniProtKB-EC"/>
</dbReference>
<comment type="subcellular location">
    <subcellularLocation>
        <location evidence="1">Cell inner membrane</location>
        <topology evidence="1">Multi-pass membrane protein</topology>
    </subcellularLocation>
</comment>
<dbReference type="RefSeq" id="WP_167084142.1">
    <property type="nucleotide sequence ID" value="NZ_BAAADC010000001.1"/>
</dbReference>
<keyword evidence="1" id="KW-0443">Lipid metabolism</keyword>
<dbReference type="InterPro" id="IPR026037">
    <property type="entry name" value="PgpA"/>
</dbReference>
<keyword evidence="1" id="KW-0997">Cell inner membrane</keyword>
<keyword evidence="1" id="KW-0442">Lipid degradation</keyword>
<keyword evidence="5" id="KW-1185">Reference proteome</keyword>
<keyword evidence="1" id="KW-0479">Metal-binding</keyword>
<keyword evidence="1 2" id="KW-0472">Membrane</keyword>
<dbReference type="PIRSF" id="PIRSF006162">
    <property type="entry name" value="PgpA"/>
    <property type="match status" value="1"/>
</dbReference>
<comment type="function">
    <text evidence="1">Lipid phosphatase which dephosphorylates phosphatidylglycerophosphate (PGP) to phosphatidylglycerol (PG).</text>
</comment>
<evidence type="ECO:0000256" key="1">
    <source>
        <dbReference type="PIRNR" id="PIRNR006162"/>
    </source>
</evidence>
<dbReference type="InterPro" id="IPR036681">
    <property type="entry name" value="PgpA-like_sf"/>
</dbReference>
<comment type="catalytic activity">
    <reaction evidence="1">
        <text>a 1,2-diacyl-sn-glycero-3-phospho-(1'-sn-glycero-3'-phosphate) + H2O = a 1,2-diacyl-sn-glycero-3-phospho-(1'-sn-glycerol) + phosphate</text>
        <dbReference type="Rhea" id="RHEA:33751"/>
        <dbReference type="ChEBI" id="CHEBI:15377"/>
        <dbReference type="ChEBI" id="CHEBI:43474"/>
        <dbReference type="ChEBI" id="CHEBI:60110"/>
        <dbReference type="ChEBI" id="CHEBI:64716"/>
        <dbReference type="EC" id="3.1.3.27"/>
    </reaction>
</comment>
<evidence type="ECO:0000313" key="5">
    <source>
        <dbReference type="Proteomes" id="UP000570514"/>
    </source>
</evidence>
<dbReference type="EMBL" id="JAASRM010000001">
    <property type="protein sequence ID" value="NIK89980.1"/>
    <property type="molecule type" value="Genomic_DNA"/>
</dbReference>
<protein>
    <recommendedName>
        <fullName evidence="1">Phosphatidylglycerophosphatase A</fullName>
        <ecNumber evidence="1">3.1.3.27</ecNumber>
    </recommendedName>
    <alternativeName>
        <fullName evidence="1">Phosphatidylglycerolphosphate phosphatase A</fullName>
    </alternativeName>
</protein>
<reference evidence="4 5" key="1">
    <citation type="submission" date="2020-03" db="EMBL/GenBank/DDBJ databases">
        <title>Genomic Encyclopedia of Type Strains, Phase IV (KMG-IV): sequencing the most valuable type-strain genomes for metagenomic binning, comparative biology and taxonomic classification.</title>
        <authorList>
            <person name="Goeker M."/>
        </authorList>
    </citation>
    <scope>NUCLEOTIDE SEQUENCE [LARGE SCALE GENOMIC DNA]</scope>
    <source>
        <strain evidence="4 5">DSM 19867</strain>
    </source>
</reference>
<dbReference type="GO" id="GO:0006655">
    <property type="term" value="P:phosphatidylglycerol biosynthetic process"/>
    <property type="evidence" value="ECO:0007669"/>
    <property type="project" value="UniProtKB-UniPathway"/>
</dbReference>
<keyword evidence="1 2" id="KW-0812">Transmembrane</keyword>
<dbReference type="InterPro" id="IPR007686">
    <property type="entry name" value="YutG/PgpA"/>
</dbReference>
<feature type="domain" description="YutG/PgpA" evidence="3">
    <location>
        <begin position="5"/>
        <end position="151"/>
    </location>
</feature>
<dbReference type="CDD" id="cd06971">
    <property type="entry name" value="PgpA"/>
    <property type="match status" value="1"/>
</dbReference>
<feature type="transmembrane region" description="Helical" evidence="2">
    <location>
        <begin position="17"/>
        <end position="36"/>
    </location>
</feature>
<proteinExistence type="predicted"/>
<dbReference type="GO" id="GO:0046872">
    <property type="term" value="F:metal ion binding"/>
    <property type="evidence" value="ECO:0007669"/>
    <property type="project" value="UniProtKB-KW"/>
</dbReference>
<keyword evidence="2" id="KW-1133">Transmembrane helix</keyword>
<evidence type="ECO:0000313" key="4">
    <source>
        <dbReference type="EMBL" id="NIK89980.1"/>
    </source>
</evidence>
<gene>
    <name evidence="4" type="ORF">FHS83_003298</name>
</gene>
<comment type="pathway">
    <text evidence="1">Phospholipid metabolism; phosphatidylglycerol biosynthesis; phosphatidylglycerol from CDP-diacylglycerol: step 2/2.</text>
</comment>
<comment type="cofactor">
    <cofactor evidence="1">
        <name>Mg(2+)</name>
        <dbReference type="ChEBI" id="CHEBI:18420"/>
    </cofactor>
</comment>
<organism evidence="4 5">
    <name type="scientific">Rhizomicrobium palustre</name>
    <dbReference type="NCBI Taxonomy" id="189966"/>
    <lineage>
        <taxon>Bacteria</taxon>
        <taxon>Pseudomonadati</taxon>
        <taxon>Pseudomonadota</taxon>
        <taxon>Alphaproteobacteria</taxon>
        <taxon>Micropepsales</taxon>
        <taxon>Micropepsaceae</taxon>
        <taxon>Rhizomicrobium</taxon>
    </lineage>
</organism>
<keyword evidence="1" id="KW-1003">Cell membrane</keyword>
<dbReference type="GO" id="GO:0009395">
    <property type="term" value="P:phospholipid catabolic process"/>
    <property type="evidence" value="ECO:0007669"/>
    <property type="project" value="UniProtKB-KW"/>
</dbReference>
<sequence>MSAALATGFGVGRVSKAPGTVASLAALVIAIPVLWLTRWQGLAVLAVITTAVGVWASEQYANSTGIKDPKECVIDEFAGQWLACAIGAMAAMHDEPALSIGGYVAAFLLFRLFDIAKPGLIRRAEKLQGGLGIMADDVLAGAVAGFVVFLFAFSGFL</sequence>
<keyword evidence="1" id="KW-1208">Phospholipid metabolism</keyword>
<dbReference type="UniPathway" id="UPA00084">
    <property type="reaction ID" value="UER00504"/>
</dbReference>
<dbReference type="PANTHER" id="PTHR36305:SF1">
    <property type="entry name" value="PHOSPHATIDYLGLYCEROPHOSPHATASE A"/>
    <property type="match status" value="1"/>
</dbReference>
<dbReference type="GO" id="GO:0005886">
    <property type="term" value="C:plasma membrane"/>
    <property type="evidence" value="ECO:0007669"/>
    <property type="project" value="UniProtKB-SubCell"/>
</dbReference>